<dbReference type="SUPFAM" id="SSF53098">
    <property type="entry name" value="Ribonuclease H-like"/>
    <property type="match status" value="1"/>
</dbReference>
<keyword evidence="3" id="KW-1185">Reference proteome</keyword>
<dbReference type="Proteomes" id="UP000199577">
    <property type="component" value="Unassembled WGS sequence"/>
</dbReference>
<organism evidence="2 3">
    <name type="scientific">Parapedobacter composti</name>
    <dbReference type="NCBI Taxonomy" id="623281"/>
    <lineage>
        <taxon>Bacteria</taxon>
        <taxon>Pseudomonadati</taxon>
        <taxon>Bacteroidota</taxon>
        <taxon>Sphingobacteriia</taxon>
        <taxon>Sphingobacteriales</taxon>
        <taxon>Sphingobacteriaceae</taxon>
        <taxon>Parapedobacter</taxon>
    </lineage>
</organism>
<dbReference type="InterPro" id="IPR002559">
    <property type="entry name" value="Transposase_11"/>
</dbReference>
<dbReference type="GO" id="GO:0006313">
    <property type="term" value="P:DNA transposition"/>
    <property type="evidence" value="ECO:0007669"/>
    <property type="project" value="InterPro"/>
</dbReference>
<dbReference type="Pfam" id="PF01609">
    <property type="entry name" value="DDE_Tnp_1"/>
    <property type="match status" value="1"/>
</dbReference>
<dbReference type="OrthoDB" id="634338at2"/>
<dbReference type="InterPro" id="IPR012337">
    <property type="entry name" value="RNaseH-like_sf"/>
</dbReference>
<evidence type="ECO:0000259" key="1">
    <source>
        <dbReference type="Pfam" id="PF01609"/>
    </source>
</evidence>
<reference evidence="2 3" key="1">
    <citation type="submission" date="2016-10" db="EMBL/GenBank/DDBJ databases">
        <authorList>
            <person name="de Groot N.N."/>
        </authorList>
    </citation>
    <scope>NUCLEOTIDE SEQUENCE [LARGE SCALE GENOMIC DNA]</scope>
    <source>
        <strain evidence="2 3">DSM 22900</strain>
    </source>
</reference>
<gene>
    <name evidence="2" type="ORF">SAMN05421747_106137</name>
</gene>
<evidence type="ECO:0000313" key="3">
    <source>
        <dbReference type="Proteomes" id="UP000199577"/>
    </source>
</evidence>
<dbReference type="AlphaFoldDB" id="A0A1I1HE32"/>
<evidence type="ECO:0000313" key="2">
    <source>
        <dbReference type="EMBL" id="SFC22066.1"/>
    </source>
</evidence>
<feature type="domain" description="Transposase IS4-like" evidence="1">
    <location>
        <begin position="7"/>
        <end position="147"/>
    </location>
</feature>
<dbReference type="RefSeq" id="WP_090973208.1">
    <property type="nucleotide sequence ID" value="NZ_FOLL01000006.1"/>
</dbReference>
<proteinExistence type="predicted"/>
<name>A0A1I1HE32_9SPHI</name>
<dbReference type="GO" id="GO:0004803">
    <property type="term" value="F:transposase activity"/>
    <property type="evidence" value="ECO:0007669"/>
    <property type="project" value="InterPro"/>
</dbReference>
<sequence length="203" mass="23142">MGGTYFQFVVRMRDDTNLKYLYTGPRKPGGGRPRVYDGKVGQRDVKASYFRYVGLADGTKATTAVVYAVSLKRKAQVVKVPFGKAHKLYFSTDTEMDAATIVRYYRLRFQIEFIYRDAKQFAGLENCQTRSERKLDFHFSLVLTATNVAKAAHRMSIPIEERGAFSMADNKTMNRNALLMDRLFSTFGVNPHLKQSPSPIKKK</sequence>
<dbReference type="GO" id="GO:0003677">
    <property type="term" value="F:DNA binding"/>
    <property type="evidence" value="ECO:0007669"/>
    <property type="project" value="InterPro"/>
</dbReference>
<accession>A0A1I1HE32</accession>
<dbReference type="EMBL" id="FOLL01000006">
    <property type="protein sequence ID" value="SFC22066.1"/>
    <property type="molecule type" value="Genomic_DNA"/>
</dbReference>
<protein>
    <submittedName>
        <fullName evidence="2">Transposase DDE domain-containing protein</fullName>
    </submittedName>
</protein>